<dbReference type="AlphaFoldDB" id="A0A832G6V4"/>
<accession>A0A832G6V4</accession>
<organism evidence="2">
    <name type="scientific">Ignavibacterium album</name>
    <dbReference type="NCBI Taxonomy" id="591197"/>
    <lineage>
        <taxon>Bacteria</taxon>
        <taxon>Pseudomonadati</taxon>
        <taxon>Ignavibacteriota</taxon>
        <taxon>Ignavibacteria</taxon>
        <taxon>Ignavibacteriales</taxon>
        <taxon>Ignavibacteriaceae</taxon>
        <taxon>Ignavibacterium</taxon>
    </lineage>
</organism>
<dbReference type="SUPFAM" id="SSF46955">
    <property type="entry name" value="Putative DNA-binding domain"/>
    <property type="match status" value="1"/>
</dbReference>
<dbReference type="NCBIfam" id="TIGR01764">
    <property type="entry name" value="excise"/>
    <property type="match status" value="1"/>
</dbReference>
<dbReference type="GO" id="GO:0003677">
    <property type="term" value="F:DNA binding"/>
    <property type="evidence" value="ECO:0007669"/>
    <property type="project" value="UniProtKB-KW"/>
</dbReference>
<reference evidence="2" key="1">
    <citation type="journal article" date="2020" name="mSystems">
        <title>Genome- and Community-Level Interaction Insights into Carbon Utilization and Element Cycling Functions of Hydrothermarchaeota in Hydrothermal Sediment.</title>
        <authorList>
            <person name="Zhou Z."/>
            <person name="Liu Y."/>
            <person name="Xu W."/>
            <person name="Pan J."/>
            <person name="Luo Z.H."/>
            <person name="Li M."/>
        </authorList>
    </citation>
    <scope>NUCLEOTIDE SEQUENCE [LARGE SCALE GENOMIC DNA]</scope>
    <source>
        <strain evidence="2">SpSt-500</strain>
    </source>
</reference>
<proteinExistence type="predicted"/>
<comment type="caution">
    <text evidence="2">The sequence shown here is derived from an EMBL/GenBank/DDBJ whole genome shotgun (WGS) entry which is preliminary data.</text>
</comment>
<dbReference type="InterPro" id="IPR010093">
    <property type="entry name" value="SinI_DNA-bd"/>
</dbReference>
<evidence type="ECO:0000259" key="1">
    <source>
        <dbReference type="Pfam" id="PF12728"/>
    </source>
</evidence>
<dbReference type="Pfam" id="PF12728">
    <property type="entry name" value="HTH_17"/>
    <property type="match status" value="1"/>
</dbReference>
<dbReference type="InterPro" id="IPR041657">
    <property type="entry name" value="HTH_17"/>
</dbReference>
<evidence type="ECO:0000313" key="2">
    <source>
        <dbReference type="EMBL" id="HGT47830.1"/>
    </source>
</evidence>
<name>A0A832G6V4_9BACT</name>
<feature type="domain" description="Helix-turn-helix" evidence="1">
    <location>
        <begin position="22"/>
        <end position="70"/>
    </location>
</feature>
<gene>
    <name evidence="2" type="ORF">ENS56_07335</name>
</gene>
<dbReference type="EMBL" id="DSVI01000008">
    <property type="protein sequence ID" value="HGT47830.1"/>
    <property type="molecule type" value="Genomic_DNA"/>
</dbReference>
<keyword evidence="2" id="KW-0238">DNA-binding</keyword>
<dbReference type="InterPro" id="IPR009061">
    <property type="entry name" value="DNA-bd_dom_put_sf"/>
</dbReference>
<sequence length="88" mass="10218">MLIKLPLKDVFTFQDSSMREFFSVQEVAKLLNVSHSAVLYHIRSGNLKAEQVGKIYIISKEDFGDFLKSQQKKKEKKSKKKPDEPLLF</sequence>
<protein>
    <submittedName>
        <fullName evidence="2">DNA-binding protein</fullName>
    </submittedName>
</protein>